<feature type="compositionally biased region" description="Polar residues" evidence="2">
    <location>
        <begin position="80"/>
        <end position="89"/>
    </location>
</feature>
<reference evidence="3" key="1">
    <citation type="submission" date="2023-10" db="EMBL/GenBank/DDBJ databases">
        <authorList>
            <person name="Chen Y."/>
            <person name="Shah S."/>
            <person name="Dougan E. K."/>
            <person name="Thang M."/>
            <person name="Chan C."/>
        </authorList>
    </citation>
    <scope>NUCLEOTIDE SEQUENCE [LARGE SCALE GENOMIC DNA]</scope>
</reference>
<keyword evidence="4" id="KW-1185">Reference proteome</keyword>
<feature type="coiled-coil region" evidence="1">
    <location>
        <begin position="238"/>
        <end position="265"/>
    </location>
</feature>
<name>A0ABN9TZH1_9DINO</name>
<evidence type="ECO:0000256" key="1">
    <source>
        <dbReference type="SAM" id="Coils"/>
    </source>
</evidence>
<feature type="compositionally biased region" description="Low complexity" evidence="2">
    <location>
        <begin position="119"/>
        <end position="135"/>
    </location>
</feature>
<evidence type="ECO:0000313" key="4">
    <source>
        <dbReference type="Proteomes" id="UP001189429"/>
    </source>
</evidence>
<evidence type="ECO:0000313" key="3">
    <source>
        <dbReference type="EMBL" id="CAK0851173.1"/>
    </source>
</evidence>
<feature type="non-terminal residue" evidence="3">
    <location>
        <position position="1"/>
    </location>
</feature>
<proteinExistence type="predicted"/>
<feature type="compositionally biased region" description="Low complexity" evidence="2">
    <location>
        <begin position="142"/>
        <end position="168"/>
    </location>
</feature>
<dbReference type="Proteomes" id="UP001189429">
    <property type="component" value="Unassembled WGS sequence"/>
</dbReference>
<keyword evidence="1" id="KW-0175">Coiled coil</keyword>
<evidence type="ECO:0000256" key="2">
    <source>
        <dbReference type="SAM" id="MobiDB-lite"/>
    </source>
</evidence>
<feature type="compositionally biased region" description="Basic residues" evidence="2">
    <location>
        <begin position="34"/>
        <end position="70"/>
    </location>
</feature>
<feature type="compositionally biased region" description="Basic residues" evidence="2">
    <location>
        <begin position="109"/>
        <end position="118"/>
    </location>
</feature>
<dbReference type="EMBL" id="CAUYUJ010015211">
    <property type="protein sequence ID" value="CAK0851173.1"/>
    <property type="molecule type" value="Genomic_DNA"/>
</dbReference>
<protein>
    <submittedName>
        <fullName evidence="3">Uncharacterized protein</fullName>
    </submittedName>
</protein>
<sequence>TSSAPARPWRETRRPRSCARPGRLRSEAAWARRGCARRRRRRRPPRTRRPRSARGCARARRAWPRRRARARSCGPAWTSEAPTGRSSRGTARRCSRNWMRWSSGGGMRRSARSTRGRGRSSTASLTRSTPRGARPCCRRSPSRGPSTRRGGCSPTTWTRRTGSSWTRPPGRHARSSLGVFTMALSDARAKAASAAAAKLALEDQCAALAAEVQRGTQELAAQRGHAQARCSEEVVGQLVAARAELEAASRRASRAADEARRAEDAAAEAALAAGDQERLLRGKLEQLWGAVRQCGAVGAAGV</sequence>
<comment type="caution">
    <text evidence="3">The sequence shown here is derived from an EMBL/GenBank/DDBJ whole genome shotgun (WGS) entry which is preliminary data.</text>
</comment>
<organism evidence="3 4">
    <name type="scientific">Prorocentrum cordatum</name>
    <dbReference type="NCBI Taxonomy" id="2364126"/>
    <lineage>
        <taxon>Eukaryota</taxon>
        <taxon>Sar</taxon>
        <taxon>Alveolata</taxon>
        <taxon>Dinophyceae</taxon>
        <taxon>Prorocentrales</taxon>
        <taxon>Prorocentraceae</taxon>
        <taxon>Prorocentrum</taxon>
    </lineage>
</organism>
<accession>A0ABN9TZH1</accession>
<feature type="region of interest" description="Disordered" evidence="2">
    <location>
        <begin position="1"/>
        <end position="173"/>
    </location>
</feature>
<gene>
    <name evidence="3" type="ORF">PCOR1329_LOCUS43365</name>
</gene>